<dbReference type="Pfam" id="PF13411">
    <property type="entry name" value="MerR_1"/>
    <property type="match status" value="1"/>
</dbReference>
<evidence type="ECO:0000313" key="5">
    <source>
        <dbReference type="Proteomes" id="UP000037288"/>
    </source>
</evidence>
<reference evidence="5" key="1">
    <citation type="submission" date="2015-07" db="EMBL/GenBank/DDBJ databases">
        <title>Draft genome sequence of Streptomyces sp. CMAA 1322, a bacterium isolated from Caatinga biome, from dry forest semiarid of Brazil.</title>
        <authorList>
            <person name="Santos S.N."/>
            <person name="Gacesa R."/>
            <person name="Taketani R.G."/>
            <person name="Long P.F."/>
            <person name="Melo I.S."/>
        </authorList>
    </citation>
    <scope>NUCLEOTIDE SEQUENCE [LARGE SCALE GENOMIC DNA]</scope>
    <source>
        <strain evidence="5">CMAA 1322</strain>
    </source>
</reference>
<evidence type="ECO:0000256" key="2">
    <source>
        <dbReference type="SAM" id="MobiDB-lite"/>
    </source>
</evidence>
<keyword evidence="5" id="KW-1185">Reference proteome</keyword>
<dbReference type="PANTHER" id="PTHR30204:SF90">
    <property type="entry name" value="HTH-TYPE TRANSCRIPTIONAL ACTIVATOR MTA"/>
    <property type="match status" value="1"/>
</dbReference>
<evidence type="ECO:0000313" key="4">
    <source>
        <dbReference type="EMBL" id="KNB50200.1"/>
    </source>
</evidence>
<gene>
    <name evidence="4" type="ORF">AC230_26310</name>
</gene>
<dbReference type="PATRIC" id="fig|1678637.3.peg.5616"/>
<dbReference type="CDD" id="cd01106">
    <property type="entry name" value="HTH_TipAL-Mta"/>
    <property type="match status" value="1"/>
</dbReference>
<feature type="region of interest" description="Disordered" evidence="2">
    <location>
        <begin position="230"/>
        <end position="265"/>
    </location>
</feature>
<proteinExistence type="predicted"/>
<dbReference type="GO" id="GO:0003700">
    <property type="term" value="F:DNA-binding transcription factor activity"/>
    <property type="evidence" value="ECO:0007669"/>
    <property type="project" value="InterPro"/>
</dbReference>
<dbReference type="PROSITE" id="PS00552">
    <property type="entry name" value="HTH_MERR_1"/>
    <property type="match status" value="1"/>
</dbReference>
<dbReference type="GO" id="GO:0003677">
    <property type="term" value="F:DNA binding"/>
    <property type="evidence" value="ECO:0007669"/>
    <property type="project" value="UniProtKB-KW"/>
</dbReference>
<comment type="caution">
    <text evidence="4">The sequence shown here is derived from an EMBL/GenBank/DDBJ whole genome shotgun (WGS) entry which is preliminary data.</text>
</comment>
<protein>
    <submittedName>
        <fullName evidence="4">MerR family transcriptional regulator</fullName>
    </submittedName>
</protein>
<dbReference type="Gene3D" id="1.10.1660.10">
    <property type="match status" value="1"/>
</dbReference>
<dbReference type="PANTHER" id="PTHR30204">
    <property type="entry name" value="REDOX-CYCLING DRUG-SENSING TRANSCRIPTIONAL ACTIVATOR SOXR"/>
    <property type="match status" value="1"/>
</dbReference>
<dbReference type="AlphaFoldDB" id="A0A0K9X9W6"/>
<name>A0A0K9X9W6_9ACTN</name>
<dbReference type="STRING" id="1678637.AC230_26310"/>
<sequence length="265" mass="28251">MRREDRAVHTTWKTGALAEASGLTVRTLHHWDAIGLLTPSRRTAAGHRVYTGNDLARLYQILALRGLGLDLETIGACLDAGVDPVRLVRDHLAEVDSALAALETLRTRLSRLSAELAQDGAVSGPALLDALHATGRAAAQATLRRHLNPASVRELAGRAASLGPAAHYHLHVEWPELYRRAARLRSAGTPPSDPAVRRLVARMDELAALFTGGDAGISAGVRAAWREAPHTMSGDPAADPADYREPAAYLDASRTTAPTPEGPHP</sequence>
<dbReference type="Proteomes" id="UP000037288">
    <property type="component" value="Unassembled WGS sequence"/>
</dbReference>
<feature type="domain" description="HTH merR-type" evidence="3">
    <location>
        <begin position="11"/>
        <end position="80"/>
    </location>
</feature>
<dbReference type="PROSITE" id="PS50937">
    <property type="entry name" value="HTH_MERR_2"/>
    <property type="match status" value="1"/>
</dbReference>
<dbReference type="SUPFAM" id="SSF46955">
    <property type="entry name" value="Putative DNA-binding domain"/>
    <property type="match status" value="1"/>
</dbReference>
<dbReference type="EMBL" id="LFXA01000017">
    <property type="protein sequence ID" value="KNB50200.1"/>
    <property type="molecule type" value="Genomic_DNA"/>
</dbReference>
<dbReference type="InterPro" id="IPR009061">
    <property type="entry name" value="DNA-bd_dom_put_sf"/>
</dbReference>
<organism evidence="4 5">
    <name type="scientific">Streptomyces caatingaensis</name>
    <dbReference type="NCBI Taxonomy" id="1678637"/>
    <lineage>
        <taxon>Bacteria</taxon>
        <taxon>Bacillati</taxon>
        <taxon>Actinomycetota</taxon>
        <taxon>Actinomycetes</taxon>
        <taxon>Kitasatosporales</taxon>
        <taxon>Streptomycetaceae</taxon>
        <taxon>Streptomyces</taxon>
    </lineage>
</organism>
<dbReference type="InterPro" id="IPR000551">
    <property type="entry name" value="MerR-type_HTH_dom"/>
</dbReference>
<evidence type="ECO:0000256" key="1">
    <source>
        <dbReference type="ARBA" id="ARBA00023125"/>
    </source>
</evidence>
<evidence type="ECO:0000259" key="3">
    <source>
        <dbReference type="PROSITE" id="PS50937"/>
    </source>
</evidence>
<accession>A0A0K9X9W6</accession>
<keyword evidence="1" id="KW-0238">DNA-binding</keyword>
<dbReference type="InterPro" id="IPR047057">
    <property type="entry name" value="MerR_fam"/>
</dbReference>
<dbReference type="SMART" id="SM00422">
    <property type="entry name" value="HTH_MERR"/>
    <property type="match status" value="1"/>
</dbReference>
<dbReference type="OrthoDB" id="9809391at2"/>